<dbReference type="RefSeq" id="WP_283443013.1">
    <property type="nucleotide sequence ID" value="NZ_FXUL01000010.1"/>
</dbReference>
<organism evidence="1 2">
    <name type="scientific">Noviherbaspirillum suwonense</name>
    <dbReference type="NCBI Taxonomy" id="1224511"/>
    <lineage>
        <taxon>Bacteria</taxon>
        <taxon>Pseudomonadati</taxon>
        <taxon>Pseudomonadota</taxon>
        <taxon>Betaproteobacteria</taxon>
        <taxon>Burkholderiales</taxon>
        <taxon>Oxalobacteraceae</taxon>
        <taxon>Noviherbaspirillum</taxon>
    </lineage>
</organism>
<evidence type="ECO:0008006" key="3">
    <source>
        <dbReference type="Google" id="ProtNLM"/>
    </source>
</evidence>
<dbReference type="EMBL" id="FXUL01000010">
    <property type="protein sequence ID" value="SMP65173.1"/>
    <property type="molecule type" value="Genomic_DNA"/>
</dbReference>
<comment type="caution">
    <text evidence="1">The sequence shown here is derived from an EMBL/GenBank/DDBJ whole genome shotgun (WGS) entry which is preliminary data.</text>
</comment>
<dbReference type="Proteomes" id="UP001158049">
    <property type="component" value="Unassembled WGS sequence"/>
</dbReference>
<sequence length="86" mass="9662">MAELPEAAAAPGPVSYRFTWHTRFYTAVLDRDLFDQWTVTRSWGSTRNGQGGGRVTVVENFEAGMALLGVIARRRERLGYRSSINL</sequence>
<accession>A0ABY1QB13</accession>
<evidence type="ECO:0000313" key="2">
    <source>
        <dbReference type="Proteomes" id="UP001158049"/>
    </source>
</evidence>
<protein>
    <recommendedName>
        <fullName evidence="3">WGR domain-containing protein</fullName>
    </recommendedName>
</protein>
<name>A0ABY1QB13_9BURK</name>
<evidence type="ECO:0000313" key="1">
    <source>
        <dbReference type="EMBL" id="SMP65173.1"/>
    </source>
</evidence>
<keyword evidence="2" id="KW-1185">Reference proteome</keyword>
<proteinExistence type="predicted"/>
<gene>
    <name evidence="1" type="ORF">SAMN06295970_110176</name>
</gene>
<reference evidence="1 2" key="1">
    <citation type="submission" date="2017-05" db="EMBL/GenBank/DDBJ databases">
        <authorList>
            <person name="Varghese N."/>
            <person name="Submissions S."/>
        </authorList>
    </citation>
    <scope>NUCLEOTIDE SEQUENCE [LARGE SCALE GENOMIC DNA]</scope>
    <source>
        <strain evidence="1 2">DSM 26001</strain>
    </source>
</reference>